<dbReference type="OrthoDB" id="2959108at2759"/>
<dbReference type="Proteomes" id="UP000008068">
    <property type="component" value="Unassembled WGS sequence"/>
</dbReference>
<dbReference type="InterPro" id="IPR008918">
    <property type="entry name" value="HhH2"/>
</dbReference>
<dbReference type="HOGENOM" id="CLU_1012766_0_0_1"/>
<dbReference type="EMBL" id="GL379831">
    <property type="protein sequence ID" value="EGT50960.1"/>
    <property type="molecule type" value="Genomic_DNA"/>
</dbReference>
<dbReference type="SUPFAM" id="SSF47807">
    <property type="entry name" value="5' to 3' exonuclease, C-terminal subdomain"/>
    <property type="match status" value="1"/>
</dbReference>
<dbReference type="InterPro" id="IPR006084">
    <property type="entry name" value="XPG/Rad2"/>
</dbReference>
<evidence type="ECO:0000313" key="2">
    <source>
        <dbReference type="EMBL" id="EGT50960.1"/>
    </source>
</evidence>
<dbReference type="STRING" id="135651.G0N2S2"/>
<dbReference type="eggNOG" id="KOG2520">
    <property type="taxonomic scope" value="Eukaryota"/>
</dbReference>
<dbReference type="GO" id="GO:0000724">
    <property type="term" value="P:double-strand break repair via homologous recombination"/>
    <property type="evidence" value="ECO:0007669"/>
    <property type="project" value="EnsemblMetazoa"/>
</dbReference>
<dbReference type="GO" id="GO:0003677">
    <property type="term" value="F:DNA binding"/>
    <property type="evidence" value="ECO:0007669"/>
    <property type="project" value="InterPro"/>
</dbReference>
<protein>
    <submittedName>
        <fullName evidence="2">CBN-GEN-1 protein</fullName>
    </submittedName>
</protein>
<dbReference type="FunCoup" id="G0N2S2">
    <property type="interactions" value="394"/>
</dbReference>
<dbReference type="GO" id="GO:0061064">
    <property type="term" value="P:negative regulation of nematode larval development"/>
    <property type="evidence" value="ECO:0007669"/>
    <property type="project" value="EnsemblMetazoa"/>
</dbReference>
<proteinExistence type="predicted"/>
<sequence length="275" mass="31556">MTINGIWEWANHVSQKVSLETLRGKVLSIEIARPHLISTAILLGCDYFQRGVQGIGLVTVFDILAEFGDDGSEDVDPHVILDRFASYVREEIPARSEDTPRKLRLRRKTYSFQPDFPNCDAVQTAIKMYMNPKVLDDEQLVKGRRDQLIHKPLEVERVLSHYCGWKHDRLQKEFDLSARRSRNIDSIVSQTRIPEFFASTRFTPLVEPCKSVNEYITASSSHVRKRKRPDSSSGHQKGTQKRVMLPVDTGRRRTNNMIASQRQAYSNGIIELDSD</sequence>
<dbReference type="InParanoid" id="G0N2S2"/>
<dbReference type="GO" id="GO:0008630">
    <property type="term" value="P:intrinsic apoptotic signaling pathway in response to DNA damage"/>
    <property type="evidence" value="ECO:0007669"/>
    <property type="project" value="EnsemblMetazoa"/>
</dbReference>
<dbReference type="PANTHER" id="PTHR11081">
    <property type="entry name" value="FLAP ENDONUCLEASE FAMILY MEMBER"/>
    <property type="match status" value="1"/>
</dbReference>
<dbReference type="PANTHER" id="PTHR11081:SF59">
    <property type="entry name" value="FI23547P1"/>
    <property type="match status" value="1"/>
</dbReference>
<organism evidence="3">
    <name type="scientific">Caenorhabditis brenneri</name>
    <name type="common">Nematode worm</name>
    <dbReference type="NCBI Taxonomy" id="135651"/>
    <lineage>
        <taxon>Eukaryota</taxon>
        <taxon>Metazoa</taxon>
        <taxon>Ecdysozoa</taxon>
        <taxon>Nematoda</taxon>
        <taxon>Chromadorea</taxon>
        <taxon>Rhabditida</taxon>
        <taxon>Rhabditina</taxon>
        <taxon>Rhabditomorpha</taxon>
        <taxon>Rhabditoidea</taxon>
        <taxon>Rhabditidae</taxon>
        <taxon>Peloderinae</taxon>
        <taxon>Caenorhabditis</taxon>
    </lineage>
</organism>
<name>G0N2S2_CAEBE</name>
<dbReference type="InterPro" id="IPR036279">
    <property type="entry name" value="5-3_exonuclease_C_sf"/>
</dbReference>
<feature type="region of interest" description="Disordered" evidence="1">
    <location>
        <begin position="218"/>
        <end position="261"/>
    </location>
</feature>
<evidence type="ECO:0000313" key="3">
    <source>
        <dbReference type="Proteomes" id="UP000008068"/>
    </source>
</evidence>
<gene>
    <name evidence="2" type="primary">Cbn-gen-1</name>
    <name evidence="2" type="ORF">CAEBREN_23584</name>
</gene>
<evidence type="ECO:0000256" key="1">
    <source>
        <dbReference type="SAM" id="MobiDB-lite"/>
    </source>
</evidence>
<dbReference type="AlphaFoldDB" id="G0N2S2"/>
<accession>G0N2S2</accession>
<reference evidence="3" key="1">
    <citation type="submission" date="2011-07" db="EMBL/GenBank/DDBJ databases">
        <authorList>
            <consortium name="Caenorhabditis brenneri Sequencing and Analysis Consortium"/>
            <person name="Wilson R.K."/>
        </authorList>
    </citation>
    <scope>NUCLEOTIDE SEQUENCE [LARGE SCALE GENOMIC DNA]</scope>
    <source>
        <strain evidence="3">PB2801</strain>
    </source>
</reference>
<dbReference type="GO" id="GO:0000077">
    <property type="term" value="P:DNA damage checkpoint signaling"/>
    <property type="evidence" value="ECO:0007669"/>
    <property type="project" value="EnsemblMetazoa"/>
</dbReference>
<dbReference type="GO" id="GO:0017108">
    <property type="term" value="F:5'-flap endonuclease activity"/>
    <property type="evidence" value="ECO:0007669"/>
    <property type="project" value="TreeGrafter"/>
</dbReference>
<keyword evidence="3" id="KW-1185">Reference proteome</keyword>
<dbReference type="SMART" id="SM00279">
    <property type="entry name" value="HhH2"/>
    <property type="match status" value="1"/>
</dbReference>
<dbReference type="GO" id="GO:0008821">
    <property type="term" value="F:crossover junction DNA endonuclease activity"/>
    <property type="evidence" value="ECO:0007669"/>
    <property type="project" value="EnsemblMetazoa"/>
</dbReference>
<dbReference type="Gene3D" id="1.10.150.20">
    <property type="entry name" value="5' to 3' exonuclease, C-terminal subdomain"/>
    <property type="match status" value="1"/>
</dbReference>